<comment type="caution">
    <text evidence="9">The sequence shown here is derived from an EMBL/GenBank/DDBJ whole genome shotgun (WGS) entry which is preliminary data.</text>
</comment>
<evidence type="ECO:0000313" key="10">
    <source>
        <dbReference type="Proteomes" id="UP000612362"/>
    </source>
</evidence>
<evidence type="ECO:0000256" key="8">
    <source>
        <dbReference type="RuleBase" id="RU362118"/>
    </source>
</evidence>
<dbReference type="GO" id="GO:0030170">
    <property type="term" value="F:pyridoxal phosphate binding"/>
    <property type="evidence" value="ECO:0007669"/>
    <property type="project" value="InterPro"/>
</dbReference>
<dbReference type="PIRSF" id="PIRSF001434">
    <property type="entry name" value="CGS"/>
    <property type="match status" value="1"/>
</dbReference>
<dbReference type="InterPro" id="IPR015424">
    <property type="entry name" value="PyrdxlP-dep_Trfase"/>
</dbReference>
<dbReference type="GO" id="GO:0005737">
    <property type="term" value="C:cytoplasm"/>
    <property type="evidence" value="ECO:0007669"/>
    <property type="project" value="TreeGrafter"/>
</dbReference>
<dbReference type="Gene3D" id="3.40.640.10">
    <property type="entry name" value="Type I PLP-dependent aspartate aminotransferase-like (Major domain)"/>
    <property type="match status" value="1"/>
</dbReference>
<sequence>MPEIDGEHIFGFDTLSVHAGQRPDPATGARAVPIYQTTSYVFDDTEHAAHLFALQRFGNIYTRIMNPTTAVFEERLAALEGGTGAVATASGMAAQMATMMTLLRPGDELVASSSLYGGTHTQFDITLRTWGVKTIFVDSSDPENFRRAITPRTRAFYGETIGNPRGDVLDIQAVADIAHEAGVPLVVDSTFATPYLCRPFEHGADIVVHSATKFIGGHGTSIAGVVVESGKFPWDNGNFAHIVDPSPGYHGVRFYETFGDFAFVMKLRCETVRDTGACISPFNSFQILQGLETLSLRMQRHCANAQRAAEFLSEHPTVSWVRYPGLKDDPSYELARKYLSRGAGAIFTFGVKGGYEAGKKLIDGVKLFSHLANVGDARSLIIHPASTTHQQLSEENQLAGGVTPDLIRLSIGIEDIEDILWDLDQALRAAN</sequence>
<protein>
    <recommendedName>
        <fullName evidence="6">O-succinylhomoserine sulfhydrylase</fullName>
    </recommendedName>
</protein>
<evidence type="ECO:0000256" key="7">
    <source>
        <dbReference type="PIRSR" id="PIRSR001434-2"/>
    </source>
</evidence>
<dbReference type="GO" id="GO:0003961">
    <property type="term" value="F:O-acetylhomoserine aminocarboxypropyltransferase activity"/>
    <property type="evidence" value="ECO:0007669"/>
    <property type="project" value="TreeGrafter"/>
</dbReference>
<dbReference type="RefSeq" id="WP_220199220.1">
    <property type="nucleotide sequence ID" value="NZ_BNJF01000007.1"/>
</dbReference>
<accession>A0A8J3MYX9</accession>
<evidence type="ECO:0000256" key="3">
    <source>
        <dbReference type="ARBA" id="ARBA00022679"/>
    </source>
</evidence>
<evidence type="ECO:0000313" key="9">
    <source>
        <dbReference type="EMBL" id="GHO50165.1"/>
    </source>
</evidence>
<name>A0A8J3MYX9_9CHLR</name>
<dbReference type="FunFam" id="3.90.1150.10:FF:000033">
    <property type="entry name" value="Cystathionine gamma-synthase"/>
    <property type="match status" value="1"/>
</dbReference>
<dbReference type="AlphaFoldDB" id="A0A8J3MYX9"/>
<keyword evidence="10" id="KW-1185">Reference proteome</keyword>
<dbReference type="GO" id="GO:0071269">
    <property type="term" value="P:L-homocysteine biosynthetic process"/>
    <property type="evidence" value="ECO:0007669"/>
    <property type="project" value="TreeGrafter"/>
</dbReference>
<dbReference type="PROSITE" id="PS00868">
    <property type="entry name" value="CYS_MET_METAB_PP"/>
    <property type="match status" value="1"/>
</dbReference>
<dbReference type="InterPro" id="IPR015422">
    <property type="entry name" value="PyrdxlP-dep_Trfase_small"/>
</dbReference>
<dbReference type="PANTHER" id="PTHR43797:SF2">
    <property type="entry name" value="HOMOCYSTEINE_CYSTEINE SYNTHASE"/>
    <property type="match status" value="1"/>
</dbReference>
<comment type="similarity">
    <text evidence="5">Belongs to the trans-sulfuration enzymes family. MetZ subfamily.</text>
</comment>
<dbReference type="InterPro" id="IPR054542">
    <property type="entry name" value="Cys_met_metab_PP"/>
</dbReference>
<dbReference type="PANTHER" id="PTHR43797">
    <property type="entry name" value="HOMOCYSTEINE/CYSTEINE SYNTHASE"/>
    <property type="match status" value="1"/>
</dbReference>
<dbReference type="Pfam" id="PF01053">
    <property type="entry name" value="Cys_Met_Meta_PP"/>
    <property type="match status" value="1"/>
</dbReference>
<gene>
    <name evidence="9" type="ORF">KSX_83280</name>
</gene>
<dbReference type="FunFam" id="3.40.640.10:FF:000035">
    <property type="entry name" value="O-succinylhomoserine sulfhydrylase"/>
    <property type="match status" value="1"/>
</dbReference>
<keyword evidence="4 7" id="KW-0663">Pyridoxal phosphate</keyword>
<dbReference type="SUPFAM" id="SSF53383">
    <property type="entry name" value="PLP-dependent transferases"/>
    <property type="match status" value="1"/>
</dbReference>
<dbReference type="GO" id="GO:0004124">
    <property type="term" value="F:cysteine synthase activity"/>
    <property type="evidence" value="ECO:0007669"/>
    <property type="project" value="TreeGrafter"/>
</dbReference>
<dbReference type="CDD" id="cd00614">
    <property type="entry name" value="CGS_like"/>
    <property type="match status" value="1"/>
</dbReference>
<dbReference type="GO" id="GO:0006535">
    <property type="term" value="P:cysteine biosynthetic process from serine"/>
    <property type="evidence" value="ECO:0007669"/>
    <property type="project" value="TreeGrafter"/>
</dbReference>
<dbReference type="InterPro" id="IPR006235">
    <property type="entry name" value="OAc-hSer/O-AcSer_sulfhydrylase"/>
</dbReference>
<feature type="modified residue" description="N6-(pyridoxal phosphate)lysine" evidence="7">
    <location>
        <position position="213"/>
    </location>
</feature>
<comment type="cofactor">
    <cofactor evidence="1 8">
        <name>pyridoxal 5'-phosphate</name>
        <dbReference type="ChEBI" id="CHEBI:597326"/>
    </cofactor>
</comment>
<evidence type="ECO:0000256" key="2">
    <source>
        <dbReference type="ARBA" id="ARBA00011881"/>
    </source>
</evidence>
<dbReference type="GO" id="GO:0019346">
    <property type="term" value="P:transsulfuration"/>
    <property type="evidence" value="ECO:0007669"/>
    <property type="project" value="InterPro"/>
</dbReference>
<evidence type="ECO:0000256" key="1">
    <source>
        <dbReference type="ARBA" id="ARBA00001933"/>
    </source>
</evidence>
<evidence type="ECO:0000256" key="6">
    <source>
        <dbReference type="ARBA" id="ARBA00071157"/>
    </source>
</evidence>
<dbReference type="InterPro" id="IPR015421">
    <property type="entry name" value="PyrdxlP-dep_Trfase_major"/>
</dbReference>
<reference evidence="9" key="1">
    <citation type="submission" date="2020-10" db="EMBL/GenBank/DDBJ databases">
        <title>Taxonomic study of unclassified bacteria belonging to the class Ktedonobacteria.</title>
        <authorList>
            <person name="Yabe S."/>
            <person name="Wang C.M."/>
            <person name="Zheng Y."/>
            <person name="Sakai Y."/>
            <person name="Cavaletti L."/>
            <person name="Monciardini P."/>
            <person name="Donadio S."/>
        </authorList>
    </citation>
    <scope>NUCLEOTIDE SEQUENCE</scope>
    <source>
        <strain evidence="9">SOSP1-1</strain>
    </source>
</reference>
<evidence type="ECO:0000256" key="4">
    <source>
        <dbReference type="ARBA" id="ARBA00022898"/>
    </source>
</evidence>
<evidence type="ECO:0000256" key="5">
    <source>
        <dbReference type="ARBA" id="ARBA00060995"/>
    </source>
</evidence>
<organism evidence="9 10">
    <name type="scientific">Ktedonospora formicarum</name>
    <dbReference type="NCBI Taxonomy" id="2778364"/>
    <lineage>
        <taxon>Bacteria</taxon>
        <taxon>Bacillati</taxon>
        <taxon>Chloroflexota</taxon>
        <taxon>Ktedonobacteria</taxon>
        <taxon>Ktedonobacterales</taxon>
        <taxon>Ktedonobacteraceae</taxon>
        <taxon>Ktedonospora</taxon>
    </lineage>
</organism>
<comment type="subunit">
    <text evidence="2">Homotetramer.</text>
</comment>
<keyword evidence="3" id="KW-0808">Transferase</keyword>
<dbReference type="Gene3D" id="3.90.1150.10">
    <property type="entry name" value="Aspartate Aminotransferase, domain 1"/>
    <property type="match status" value="1"/>
</dbReference>
<dbReference type="InterPro" id="IPR000277">
    <property type="entry name" value="Cys/Met-Metab_PyrdxlP-dep_enz"/>
</dbReference>
<dbReference type="Proteomes" id="UP000612362">
    <property type="component" value="Unassembled WGS sequence"/>
</dbReference>
<dbReference type="NCBIfam" id="TIGR01326">
    <property type="entry name" value="OAH_OAS_sulfhy"/>
    <property type="match status" value="1"/>
</dbReference>
<dbReference type="EMBL" id="BNJF01000007">
    <property type="protein sequence ID" value="GHO50165.1"/>
    <property type="molecule type" value="Genomic_DNA"/>
</dbReference>
<proteinExistence type="inferred from homology"/>